<gene>
    <name evidence="1" type="ORF">ERS852480_04584</name>
    <name evidence="2" type="ORF">SAMN05216521_10949</name>
</gene>
<name>A0A174STA2_9FIRM</name>
<reference evidence="2 4" key="2">
    <citation type="submission" date="2016-10" db="EMBL/GenBank/DDBJ databases">
        <authorList>
            <person name="Varghese N."/>
            <person name="Submissions S."/>
        </authorList>
    </citation>
    <scope>NUCLEOTIDE SEQUENCE [LARGE SCALE GENOMIC DNA]</scope>
    <source>
        <strain evidence="2 4">NLAE-zl-C196</strain>
    </source>
</reference>
<evidence type="ECO:0000313" key="2">
    <source>
        <dbReference type="EMBL" id="SEU19186.1"/>
    </source>
</evidence>
<organism evidence="1 3">
    <name type="scientific">Enterocloster clostridioformis</name>
    <dbReference type="NCBI Taxonomy" id="1531"/>
    <lineage>
        <taxon>Bacteria</taxon>
        <taxon>Bacillati</taxon>
        <taxon>Bacillota</taxon>
        <taxon>Clostridia</taxon>
        <taxon>Lachnospirales</taxon>
        <taxon>Lachnospiraceae</taxon>
        <taxon>Enterocloster</taxon>
    </lineage>
</organism>
<reference evidence="1 3" key="1">
    <citation type="submission" date="2015-09" db="EMBL/GenBank/DDBJ databases">
        <authorList>
            <consortium name="Pathogen Informatics"/>
        </authorList>
    </citation>
    <scope>NUCLEOTIDE SEQUENCE [LARGE SCALE GENOMIC DNA]</scope>
    <source>
        <strain evidence="1 3">2789STDY5834865</strain>
    </source>
</reference>
<dbReference type="EMBL" id="FOIO01000094">
    <property type="protein sequence ID" value="SEU19186.1"/>
    <property type="molecule type" value="Genomic_DNA"/>
</dbReference>
<accession>A0A174STA2</accession>
<evidence type="ECO:0000313" key="3">
    <source>
        <dbReference type="Proteomes" id="UP000095512"/>
    </source>
</evidence>
<dbReference type="Proteomes" id="UP000095512">
    <property type="component" value="Unassembled WGS sequence"/>
</dbReference>
<proteinExistence type="predicted"/>
<evidence type="ECO:0000313" key="1">
    <source>
        <dbReference type="EMBL" id="CUP99107.1"/>
    </source>
</evidence>
<protein>
    <recommendedName>
        <fullName evidence="5">Phage tail protein</fullName>
    </recommendedName>
</protein>
<dbReference type="RefSeq" id="WP_057572835.1">
    <property type="nucleotide sequence ID" value="NZ_CZAB01000070.1"/>
</dbReference>
<dbReference type="EMBL" id="CZAB01000070">
    <property type="protein sequence ID" value="CUP99107.1"/>
    <property type="molecule type" value="Genomic_DNA"/>
</dbReference>
<evidence type="ECO:0000313" key="4">
    <source>
        <dbReference type="Proteomes" id="UP000182121"/>
    </source>
</evidence>
<dbReference type="AlphaFoldDB" id="A0A174STA2"/>
<sequence length="154" mass="16366">MADAAKGKVYPVHNNVFKFGTAGLESTTEQMVMPADLENFAPSIDGTVEEWYSMDAAGWAKAAMTGKKLGFSFKGKRSVGDPGNDYIAGLAWKFGQDVMTKFEWTMVSGAKLACDVVVNVTTPGGGDTTNIDGLEFEVTGYGKPTFTPAQSSTV</sequence>
<dbReference type="NCBIfam" id="NF047353">
    <property type="entry name" value="tube_lmo2291"/>
    <property type="match status" value="1"/>
</dbReference>
<evidence type="ECO:0008006" key="5">
    <source>
        <dbReference type="Google" id="ProtNLM"/>
    </source>
</evidence>
<dbReference type="Proteomes" id="UP000182121">
    <property type="component" value="Unassembled WGS sequence"/>
</dbReference>